<keyword evidence="2" id="KW-1185">Reference proteome</keyword>
<protein>
    <submittedName>
        <fullName evidence="1">Uncharacterized protein</fullName>
    </submittedName>
</protein>
<dbReference type="Proteomes" id="UP001168972">
    <property type="component" value="Unassembled WGS sequence"/>
</dbReference>
<evidence type="ECO:0000313" key="2">
    <source>
        <dbReference type="Proteomes" id="UP001168972"/>
    </source>
</evidence>
<proteinExistence type="predicted"/>
<accession>A0AA39C468</accession>
<dbReference type="AlphaFoldDB" id="A0AA39C468"/>
<comment type="caution">
    <text evidence="1">The sequence shown here is derived from an EMBL/GenBank/DDBJ whole genome shotgun (WGS) entry which is preliminary data.</text>
</comment>
<organism evidence="1 2">
    <name type="scientific">Microctonus hyperodae</name>
    <name type="common">Parasitoid wasp</name>
    <dbReference type="NCBI Taxonomy" id="165561"/>
    <lineage>
        <taxon>Eukaryota</taxon>
        <taxon>Metazoa</taxon>
        <taxon>Ecdysozoa</taxon>
        <taxon>Arthropoda</taxon>
        <taxon>Hexapoda</taxon>
        <taxon>Insecta</taxon>
        <taxon>Pterygota</taxon>
        <taxon>Neoptera</taxon>
        <taxon>Endopterygota</taxon>
        <taxon>Hymenoptera</taxon>
        <taxon>Apocrita</taxon>
        <taxon>Ichneumonoidea</taxon>
        <taxon>Braconidae</taxon>
        <taxon>Euphorinae</taxon>
        <taxon>Microctonus</taxon>
    </lineage>
</organism>
<gene>
    <name evidence="1" type="ORF">PV327_011400</name>
</gene>
<evidence type="ECO:0000313" key="1">
    <source>
        <dbReference type="EMBL" id="KAK0157100.1"/>
    </source>
</evidence>
<reference evidence="1" key="1">
    <citation type="journal article" date="2023" name="bioRxiv">
        <title>Scaffold-level genome assemblies of two parasitoid biocontrol wasps reveal the parthenogenesis mechanism and an associated novel virus.</title>
        <authorList>
            <person name="Inwood S."/>
            <person name="Skelly J."/>
            <person name="Guhlin J."/>
            <person name="Harrop T."/>
            <person name="Goldson S."/>
            <person name="Dearden P."/>
        </authorList>
    </citation>
    <scope>NUCLEOTIDE SEQUENCE</scope>
    <source>
        <strain evidence="1">Lincoln</strain>
        <tissue evidence="1">Whole body</tissue>
    </source>
</reference>
<reference evidence="1" key="2">
    <citation type="submission" date="2023-03" db="EMBL/GenBank/DDBJ databases">
        <authorList>
            <person name="Inwood S.N."/>
            <person name="Skelly J.G."/>
            <person name="Guhlin J."/>
            <person name="Harrop T.W.R."/>
            <person name="Goldson S.G."/>
            <person name="Dearden P.K."/>
        </authorList>
    </citation>
    <scope>NUCLEOTIDE SEQUENCE</scope>
    <source>
        <strain evidence="1">Lincoln</strain>
        <tissue evidence="1">Whole body</tissue>
    </source>
</reference>
<feature type="non-terminal residue" evidence="1">
    <location>
        <position position="218"/>
    </location>
</feature>
<name>A0AA39C468_MICHY</name>
<dbReference type="EMBL" id="JAQQBR010002352">
    <property type="protein sequence ID" value="KAK0157100.1"/>
    <property type="molecule type" value="Genomic_DNA"/>
</dbReference>
<sequence>MPSTNQITVQQSSSQNLIRSRIRIVFCIKSSNQYAWAYSSEIINTNYRCLWKNNQPRNNQTAKFFINRTINYIWLETTNQQLLDMLQKFWQQEEINVQQTNQLCPEEQQCEDHFRQTHTKDNEGQYTVRIPLKSPATQLGTSENTSKKCLMRTINKLKNQQQLQSIVLIIHEGLDGMTLAHDTSMSGGLRVPKGCQGVLVHNHTHPYYLPYHGVLKEE</sequence>